<dbReference type="Gene3D" id="3.90.1720.10">
    <property type="entry name" value="endopeptidase domain like (from Nostoc punctiforme)"/>
    <property type="match status" value="1"/>
</dbReference>
<gene>
    <name evidence="3" type="ORF">E4K65_24865</name>
</gene>
<dbReference type="SUPFAM" id="SSF54001">
    <property type="entry name" value="Cysteine proteinases"/>
    <property type="match status" value="1"/>
</dbReference>
<keyword evidence="4" id="KW-1185">Reference proteome</keyword>
<accession>A0A4Y9LQR7</accession>
<sequence length="263" mass="27596">MFELFASRLSRCVVALALFFAAVAAFVSPASARPHRHSAERHAYVHHASRHHHYRHQARGSRFERSAAQLQAGGFMNTQANYDPNANSGGMGDMRYAGGGDMGSGDMGIGGNMRRAGKVSRAANMSHAVNRSSAGDIGNAGMSGGFGGGSGLVSEARRYLGGNPTGRGSLWCARFMNMVLEKTGHHGTGSDMANSFARYGTRVSGPQVGAIAVMSRGGRGGHVGIITGVDAQGNPIMISGNNGNRVREAPVSRGRIYAYVMPN</sequence>
<organism evidence="3 4">
    <name type="scientific">Bradyrhizobium niftali</name>
    <dbReference type="NCBI Taxonomy" id="2560055"/>
    <lineage>
        <taxon>Bacteria</taxon>
        <taxon>Pseudomonadati</taxon>
        <taxon>Pseudomonadota</taxon>
        <taxon>Alphaproteobacteria</taxon>
        <taxon>Hyphomicrobiales</taxon>
        <taxon>Nitrobacteraceae</taxon>
        <taxon>Bradyrhizobium</taxon>
    </lineage>
</organism>
<protein>
    <submittedName>
        <fullName evidence="3">TIGR02594 family protein</fullName>
    </submittedName>
</protein>
<evidence type="ECO:0000256" key="1">
    <source>
        <dbReference type="SAM" id="SignalP"/>
    </source>
</evidence>
<dbReference type="InterPro" id="IPR038765">
    <property type="entry name" value="Papain-like_cys_pep_sf"/>
</dbReference>
<dbReference type="NCBIfam" id="TIGR02594">
    <property type="entry name" value="TIGR02594 family protein"/>
    <property type="match status" value="1"/>
</dbReference>
<dbReference type="AlphaFoldDB" id="A0A4Y9LQR7"/>
<dbReference type="OrthoDB" id="7961117at2"/>
<dbReference type="Proteomes" id="UP000297966">
    <property type="component" value="Unassembled WGS sequence"/>
</dbReference>
<comment type="caution">
    <text evidence="3">The sequence shown here is derived from an EMBL/GenBank/DDBJ whole genome shotgun (WGS) entry which is preliminary data.</text>
</comment>
<dbReference type="Pfam" id="PF05257">
    <property type="entry name" value="CHAP"/>
    <property type="match status" value="1"/>
</dbReference>
<reference evidence="3 4" key="1">
    <citation type="submission" date="2019-03" db="EMBL/GenBank/DDBJ databases">
        <title>Bradyrhizobium diversity isolated from nodules of Chamaecrista fasciculata.</title>
        <authorList>
            <person name="Klepa M.S."/>
            <person name="Urquiaga M.O."/>
            <person name="Hungria M."/>
            <person name="Delamuta J.R."/>
        </authorList>
    </citation>
    <scope>NUCLEOTIDE SEQUENCE [LARGE SCALE GENOMIC DNA]</scope>
    <source>
        <strain evidence="3 4">CNPSo 3448</strain>
    </source>
</reference>
<dbReference type="RefSeq" id="WP_135176378.1">
    <property type="nucleotide sequence ID" value="NZ_SPQT01000015.1"/>
</dbReference>
<proteinExistence type="predicted"/>
<dbReference type="PROSITE" id="PS50911">
    <property type="entry name" value="CHAP"/>
    <property type="match status" value="1"/>
</dbReference>
<keyword evidence="1" id="KW-0732">Signal</keyword>
<feature type="domain" description="Peptidase C51" evidence="2">
    <location>
        <begin position="147"/>
        <end position="263"/>
    </location>
</feature>
<name>A0A4Y9LQR7_9BRAD</name>
<dbReference type="InterPro" id="IPR007921">
    <property type="entry name" value="CHAP_dom"/>
</dbReference>
<evidence type="ECO:0000259" key="2">
    <source>
        <dbReference type="PROSITE" id="PS50911"/>
    </source>
</evidence>
<dbReference type="InterPro" id="IPR013423">
    <property type="entry name" value="CHP02594"/>
</dbReference>
<evidence type="ECO:0000313" key="4">
    <source>
        <dbReference type="Proteomes" id="UP000297966"/>
    </source>
</evidence>
<dbReference type="EMBL" id="SPQT01000015">
    <property type="protein sequence ID" value="TFV45296.1"/>
    <property type="molecule type" value="Genomic_DNA"/>
</dbReference>
<feature type="signal peptide" evidence="1">
    <location>
        <begin position="1"/>
        <end position="32"/>
    </location>
</feature>
<evidence type="ECO:0000313" key="3">
    <source>
        <dbReference type="EMBL" id="TFV45296.1"/>
    </source>
</evidence>
<feature type="chain" id="PRO_5021369669" evidence="1">
    <location>
        <begin position="33"/>
        <end position="263"/>
    </location>
</feature>